<keyword evidence="4" id="KW-0221">Differentiation</keyword>
<dbReference type="Pfam" id="PF00397">
    <property type="entry name" value="WW"/>
    <property type="match status" value="1"/>
</dbReference>
<dbReference type="InterPro" id="IPR000504">
    <property type="entry name" value="RRM_dom"/>
</dbReference>
<dbReference type="FunFam" id="3.30.70.330:FF:000374">
    <property type="entry name" value="Flowering time control protein FCA"/>
    <property type="match status" value="1"/>
</dbReference>
<dbReference type="GO" id="GO:0003723">
    <property type="term" value="F:RNA binding"/>
    <property type="evidence" value="ECO:0007669"/>
    <property type="project" value="UniProtKB-UniRule"/>
</dbReference>
<dbReference type="InterPro" id="IPR001202">
    <property type="entry name" value="WW_dom"/>
</dbReference>
<evidence type="ECO:0000313" key="14">
    <source>
        <dbReference type="Proteomes" id="UP001634393"/>
    </source>
</evidence>
<comment type="caution">
    <text evidence="13">The sequence shown here is derived from an EMBL/GenBank/DDBJ whole genome shotgun (WGS) entry which is preliminary data.</text>
</comment>
<evidence type="ECO:0000256" key="4">
    <source>
        <dbReference type="ARBA" id="ARBA00022782"/>
    </source>
</evidence>
<feature type="compositionally biased region" description="Low complexity" evidence="10">
    <location>
        <begin position="611"/>
        <end position="630"/>
    </location>
</feature>
<feature type="compositionally biased region" description="Low complexity" evidence="10">
    <location>
        <begin position="700"/>
        <end position="719"/>
    </location>
</feature>
<dbReference type="GO" id="GO:0009908">
    <property type="term" value="P:flower development"/>
    <property type="evidence" value="ECO:0007669"/>
    <property type="project" value="UniProtKB-KW"/>
</dbReference>
<dbReference type="Gene3D" id="3.30.70.330">
    <property type="match status" value="2"/>
</dbReference>
<protein>
    <recommendedName>
        <fullName evidence="8">Flowering time control protein FCA</fullName>
    </recommendedName>
</protein>
<evidence type="ECO:0000256" key="6">
    <source>
        <dbReference type="ARBA" id="ARBA00023089"/>
    </source>
</evidence>
<evidence type="ECO:0000259" key="11">
    <source>
        <dbReference type="PROSITE" id="PS50020"/>
    </source>
</evidence>
<dbReference type="SUPFAM" id="SSF51045">
    <property type="entry name" value="WW domain"/>
    <property type="match status" value="1"/>
</dbReference>
<feature type="compositionally biased region" description="Polar residues" evidence="10">
    <location>
        <begin position="565"/>
        <end position="602"/>
    </location>
</feature>
<feature type="compositionally biased region" description="Gly residues" evidence="10">
    <location>
        <begin position="105"/>
        <end position="192"/>
    </location>
</feature>
<keyword evidence="7" id="KW-0539">Nucleus</keyword>
<dbReference type="InterPro" id="IPR036020">
    <property type="entry name" value="WW_dom_sf"/>
</dbReference>
<sequence>MDNFDRHRGGDRYRNSSEEAHHYTSSNTRGLHPSRFSDGVVTGGGGGGGGPPVNHQRQENYRGGDGVGGGERNNSPLNYRSGGGGGREHHRPFDSPPRYPPQPSGGDGRGGLRPFGDGVRGFGPTGGGGADGRGYGPMGGAGGGGFGPMGGGRDGGGFRPMGGAGGGGFRPVSGGDGGVFRPTGGGDSGGFGSENYQMPHPAPLAGQKRGYPFYGRERSPDRFDGAGFAKLFVGSVPRTATEEDIRPLFDKHGRVMEVALIKDKRTGQQQGCCFIKYASSEEADRAIRELHNQYTLPGGMGPIQVRYADGERERLGATEYKLFVGSLNKQATEKEVEEIFLPYGRVEDVYLMRDEMKQSRGCGFVKYSQRESAQAAIDALNGTYTMRGCDQPLSVRFADPKRPRPGELRGGPNFGSPGFGPRFASPGIRPAPDLGQPLRGPIPPNSWPPVSPQSLGPPPNFGIHGFNNQLPARSGDKAASSTHGLIEGLHGNSDGSLPGNTVSSASMSQNYNQSLQQGPSFGSKMSPSQKPLQSPQPPNAASFSNMQILRGPHMQPGQMPMPYSAGQNPYSQAPPSQQLPGLNGQSPVPQPQVLHNATSASGQAPGMANEQKPPVQQLQPPRQSPSQLAQMLSQQKQSLQATFQSSQQAFNQLQQQLQQLQPSNHYLTAHQGPQTSKQQSPWAAQPVTGTPGVQSAGVLAPTTSASPATPAVTPTMATVWSEHTSPDGYKYYYNSSTGESKWEKPEELKAYEQQQQQQKMPSNQYPQVQSQLQGLSTQHAPQMQLPLQGQHQAQLLNQTRAVQQAAQPSSHRAPGFSAKQGGAKDLGYAQIPAGAAPVNDPARYQQGLKASQEWMWKNKPSVN</sequence>
<feature type="compositionally biased region" description="Pro residues" evidence="10">
    <location>
        <begin position="94"/>
        <end position="103"/>
    </location>
</feature>
<dbReference type="CDD" id="cd12637">
    <property type="entry name" value="RRM2_FCA"/>
    <property type="match status" value="1"/>
</dbReference>
<feature type="compositionally biased region" description="Low complexity" evidence="10">
    <location>
        <begin position="551"/>
        <end position="562"/>
    </location>
</feature>
<dbReference type="AlphaFoldDB" id="A0ABD3RHC9"/>
<keyword evidence="14" id="KW-1185">Reference proteome</keyword>
<feature type="compositionally biased region" description="Polar residues" evidence="10">
    <location>
        <begin position="493"/>
        <end position="525"/>
    </location>
</feature>
<name>A0ABD3RHC9_9LAMI</name>
<dbReference type="Proteomes" id="UP001634393">
    <property type="component" value="Unassembled WGS sequence"/>
</dbReference>
<dbReference type="SMART" id="SM00360">
    <property type="entry name" value="RRM"/>
    <property type="match status" value="2"/>
</dbReference>
<evidence type="ECO:0000256" key="1">
    <source>
        <dbReference type="ARBA" id="ARBA00004123"/>
    </source>
</evidence>
<keyword evidence="2" id="KW-0217">Developmental protein</keyword>
<feature type="region of interest" description="Disordered" evidence="10">
    <location>
        <begin position="397"/>
        <end position="778"/>
    </location>
</feature>
<feature type="compositionally biased region" description="Basic and acidic residues" evidence="10">
    <location>
        <begin position="1"/>
        <end position="22"/>
    </location>
</feature>
<evidence type="ECO:0000256" key="5">
    <source>
        <dbReference type="ARBA" id="ARBA00022884"/>
    </source>
</evidence>
<keyword evidence="6" id="KW-0287">Flowering</keyword>
<feature type="domain" description="RRM" evidence="12">
    <location>
        <begin position="320"/>
        <end position="400"/>
    </location>
</feature>
<accession>A0ABD3RHC9</accession>
<feature type="compositionally biased region" description="Low complexity" evidence="10">
    <location>
        <begin position="414"/>
        <end position="423"/>
    </location>
</feature>
<dbReference type="EMBL" id="JBJXBP010000008">
    <property type="protein sequence ID" value="KAL3812258.1"/>
    <property type="molecule type" value="Genomic_DNA"/>
</dbReference>
<evidence type="ECO:0000256" key="9">
    <source>
        <dbReference type="PROSITE-ProRule" id="PRU00176"/>
    </source>
</evidence>
<organism evidence="13 14">
    <name type="scientific">Penstemon smallii</name>
    <dbReference type="NCBI Taxonomy" id="265156"/>
    <lineage>
        <taxon>Eukaryota</taxon>
        <taxon>Viridiplantae</taxon>
        <taxon>Streptophyta</taxon>
        <taxon>Embryophyta</taxon>
        <taxon>Tracheophyta</taxon>
        <taxon>Spermatophyta</taxon>
        <taxon>Magnoliopsida</taxon>
        <taxon>eudicotyledons</taxon>
        <taxon>Gunneridae</taxon>
        <taxon>Pentapetalae</taxon>
        <taxon>asterids</taxon>
        <taxon>lamiids</taxon>
        <taxon>Lamiales</taxon>
        <taxon>Plantaginaceae</taxon>
        <taxon>Cheloneae</taxon>
        <taxon>Penstemon</taxon>
    </lineage>
</organism>
<dbReference type="CDD" id="cd00201">
    <property type="entry name" value="WW"/>
    <property type="match status" value="1"/>
</dbReference>
<feature type="compositionally biased region" description="Gly residues" evidence="10">
    <location>
        <begin position="41"/>
        <end position="51"/>
    </location>
</feature>
<comment type="subcellular location">
    <subcellularLocation>
        <location evidence="1">Nucleus</location>
    </subcellularLocation>
</comment>
<proteinExistence type="predicted"/>
<evidence type="ECO:0000259" key="12">
    <source>
        <dbReference type="PROSITE" id="PS50102"/>
    </source>
</evidence>
<feature type="compositionally biased region" description="Polar residues" evidence="10">
    <location>
        <begin position="671"/>
        <end position="693"/>
    </location>
</feature>
<dbReference type="GO" id="GO:0005634">
    <property type="term" value="C:nucleus"/>
    <property type="evidence" value="ECO:0007669"/>
    <property type="project" value="UniProtKB-SubCell"/>
</dbReference>
<feature type="domain" description="WW" evidence="11">
    <location>
        <begin position="714"/>
        <end position="747"/>
    </location>
</feature>
<gene>
    <name evidence="13" type="ORF">ACJIZ3_013526</name>
</gene>
<feature type="compositionally biased region" description="Pro residues" evidence="10">
    <location>
        <begin position="440"/>
        <end position="460"/>
    </location>
</feature>
<dbReference type="Pfam" id="PF00076">
    <property type="entry name" value="RRM_1"/>
    <property type="match status" value="2"/>
</dbReference>
<evidence type="ECO:0000256" key="7">
    <source>
        <dbReference type="ARBA" id="ARBA00023242"/>
    </source>
</evidence>
<dbReference type="FunFam" id="3.30.70.330:FF:000332">
    <property type="entry name" value="flowering time control protein FCA isoform X2"/>
    <property type="match status" value="1"/>
</dbReference>
<feature type="compositionally biased region" description="Polar residues" evidence="10">
    <location>
        <begin position="798"/>
        <end position="810"/>
    </location>
</feature>
<evidence type="ECO:0000313" key="13">
    <source>
        <dbReference type="EMBL" id="KAL3812258.1"/>
    </source>
</evidence>
<feature type="compositionally biased region" description="Polar residues" evidence="10">
    <location>
        <begin position="631"/>
        <end position="643"/>
    </location>
</feature>
<dbReference type="InterPro" id="IPR035979">
    <property type="entry name" value="RBD_domain_sf"/>
</dbReference>
<feature type="region of interest" description="Disordered" evidence="10">
    <location>
        <begin position="1"/>
        <end position="195"/>
    </location>
</feature>
<dbReference type="Gene3D" id="2.20.70.10">
    <property type="match status" value="1"/>
</dbReference>
<evidence type="ECO:0000256" key="8">
    <source>
        <dbReference type="ARBA" id="ARBA00071861"/>
    </source>
</evidence>
<dbReference type="GO" id="GO:0030154">
    <property type="term" value="P:cell differentiation"/>
    <property type="evidence" value="ECO:0007669"/>
    <property type="project" value="UniProtKB-KW"/>
</dbReference>
<evidence type="ECO:0000256" key="3">
    <source>
        <dbReference type="ARBA" id="ARBA00022737"/>
    </source>
</evidence>
<dbReference type="PANTHER" id="PTHR24012">
    <property type="entry name" value="RNA BINDING PROTEIN"/>
    <property type="match status" value="1"/>
</dbReference>
<feature type="compositionally biased region" description="Basic and acidic residues" evidence="10">
    <location>
        <begin position="398"/>
        <end position="407"/>
    </location>
</feature>
<keyword evidence="5 9" id="KW-0694">RNA-binding</keyword>
<feature type="region of interest" description="Disordered" evidence="10">
    <location>
        <begin position="798"/>
        <end position="823"/>
    </location>
</feature>
<evidence type="ECO:0000256" key="2">
    <source>
        <dbReference type="ARBA" id="ARBA00022473"/>
    </source>
</evidence>
<keyword evidence="3" id="KW-0677">Repeat</keyword>
<dbReference type="SUPFAM" id="SSF54928">
    <property type="entry name" value="RNA-binding domain, RBD"/>
    <property type="match status" value="2"/>
</dbReference>
<dbReference type="InterPro" id="IPR012677">
    <property type="entry name" value="Nucleotide-bd_a/b_plait_sf"/>
</dbReference>
<feature type="compositionally biased region" description="Basic and acidic residues" evidence="10">
    <location>
        <begin position="740"/>
        <end position="750"/>
    </location>
</feature>
<dbReference type="PROSITE" id="PS50102">
    <property type="entry name" value="RRM"/>
    <property type="match status" value="2"/>
</dbReference>
<reference evidence="13 14" key="1">
    <citation type="submission" date="2024-12" db="EMBL/GenBank/DDBJ databases">
        <title>The unique morphological basis and parallel evolutionary history of personate flowers in Penstemon.</title>
        <authorList>
            <person name="Depatie T.H."/>
            <person name="Wessinger C.A."/>
        </authorList>
    </citation>
    <scope>NUCLEOTIDE SEQUENCE [LARGE SCALE GENOMIC DNA]</scope>
    <source>
        <strain evidence="13">WTNN_2</strain>
        <tissue evidence="13">Leaf</tissue>
    </source>
</reference>
<evidence type="ECO:0000256" key="10">
    <source>
        <dbReference type="SAM" id="MobiDB-lite"/>
    </source>
</evidence>
<feature type="domain" description="RRM" evidence="12">
    <location>
        <begin position="229"/>
        <end position="310"/>
    </location>
</feature>
<dbReference type="SMART" id="SM00456">
    <property type="entry name" value="WW"/>
    <property type="match status" value="1"/>
</dbReference>
<dbReference type="PROSITE" id="PS50020">
    <property type="entry name" value="WW_DOMAIN_2"/>
    <property type="match status" value="1"/>
</dbReference>
<feature type="compositionally biased region" description="Polar residues" evidence="10">
    <location>
        <begin position="759"/>
        <end position="778"/>
    </location>
</feature>
<feature type="compositionally biased region" description="Low complexity" evidence="10">
    <location>
        <begin position="644"/>
        <end position="663"/>
    </location>
</feature>